<keyword evidence="2" id="KW-0812">Transmembrane</keyword>
<evidence type="ECO:0000256" key="2">
    <source>
        <dbReference type="SAM" id="Phobius"/>
    </source>
</evidence>
<organism evidence="3 4">
    <name type="scientific">Carpinus fangiana</name>
    <dbReference type="NCBI Taxonomy" id="176857"/>
    <lineage>
        <taxon>Eukaryota</taxon>
        <taxon>Viridiplantae</taxon>
        <taxon>Streptophyta</taxon>
        <taxon>Embryophyta</taxon>
        <taxon>Tracheophyta</taxon>
        <taxon>Spermatophyta</taxon>
        <taxon>Magnoliopsida</taxon>
        <taxon>eudicotyledons</taxon>
        <taxon>Gunneridae</taxon>
        <taxon>Pentapetalae</taxon>
        <taxon>rosids</taxon>
        <taxon>fabids</taxon>
        <taxon>Fagales</taxon>
        <taxon>Betulaceae</taxon>
        <taxon>Carpinus</taxon>
    </lineage>
</organism>
<reference evidence="3 4" key="1">
    <citation type="submission" date="2019-06" db="EMBL/GenBank/DDBJ databases">
        <title>A chromosomal-level reference genome of Carpinus fangiana (Coryloideae, Betulaceae).</title>
        <authorList>
            <person name="Yang X."/>
            <person name="Wang Z."/>
            <person name="Zhang L."/>
            <person name="Hao G."/>
            <person name="Liu J."/>
            <person name="Yang Y."/>
        </authorList>
    </citation>
    <scope>NUCLEOTIDE SEQUENCE [LARGE SCALE GENOMIC DNA]</scope>
    <source>
        <strain evidence="3">Cfa_2016G</strain>
        <tissue evidence="3">Leaf</tissue>
    </source>
</reference>
<keyword evidence="4" id="KW-1185">Reference proteome</keyword>
<dbReference type="EMBL" id="CM017322">
    <property type="protein sequence ID" value="KAE8010353.1"/>
    <property type="molecule type" value="Genomic_DNA"/>
</dbReference>
<feature type="compositionally biased region" description="Polar residues" evidence="1">
    <location>
        <begin position="106"/>
        <end position="119"/>
    </location>
</feature>
<protein>
    <submittedName>
        <fullName evidence="3">Uncharacterized protein</fullName>
    </submittedName>
</protein>
<feature type="transmembrane region" description="Helical" evidence="2">
    <location>
        <begin position="31"/>
        <end position="49"/>
    </location>
</feature>
<proteinExistence type="predicted"/>
<keyword evidence="2" id="KW-1133">Transmembrane helix</keyword>
<name>A0A5N6QW64_9ROSI</name>
<dbReference type="AlphaFoldDB" id="A0A5N6QW64"/>
<sequence>MKLGHFFYKCSSLCSMLSIPIIYRQRKKTRLIMKTVLVLVAMGFLLLSFQGDAKRFLLEEVDKRKTEINSAPTDVKPTAKGSPSPTVVPNANKGLKGDSSQDDQNESYGSYGNPSGSTIDTHHVYTSDCQPGKKCT</sequence>
<dbReference type="Proteomes" id="UP000327013">
    <property type="component" value="Chromosome 2"/>
</dbReference>
<gene>
    <name evidence="3" type="ORF">FH972_006728</name>
</gene>
<feature type="region of interest" description="Disordered" evidence="1">
    <location>
        <begin position="67"/>
        <end position="136"/>
    </location>
</feature>
<keyword evidence="2" id="KW-0472">Membrane</keyword>
<evidence type="ECO:0000313" key="4">
    <source>
        <dbReference type="Proteomes" id="UP000327013"/>
    </source>
</evidence>
<evidence type="ECO:0000313" key="3">
    <source>
        <dbReference type="EMBL" id="KAE8010353.1"/>
    </source>
</evidence>
<dbReference type="OrthoDB" id="1569879at2759"/>
<evidence type="ECO:0000256" key="1">
    <source>
        <dbReference type="SAM" id="MobiDB-lite"/>
    </source>
</evidence>
<accession>A0A5N6QW64</accession>